<proteinExistence type="predicted"/>
<evidence type="ECO:0000313" key="1">
    <source>
        <dbReference type="EMBL" id="GGC61556.1"/>
    </source>
</evidence>
<reference evidence="1" key="2">
    <citation type="submission" date="2020-09" db="EMBL/GenBank/DDBJ databases">
        <authorList>
            <person name="Sun Q."/>
            <person name="Zhou Y."/>
        </authorList>
    </citation>
    <scope>NUCLEOTIDE SEQUENCE</scope>
    <source>
        <strain evidence="1">CGMCC 1.15343</strain>
    </source>
</reference>
<keyword evidence="2" id="KW-1185">Reference proteome</keyword>
<comment type="caution">
    <text evidence="1">The sequence shown here is derived from an EMBL/GenBank/DDBJ whole genome shotgun (WGS) entry which is preliminary data.</text>
</comment>
<dbReference type="InterPro" id="IPR008969">
    <property type="entry name" value="CarboxyPept-like_regulatory"/>
</dbReference>
<organism evidence="1 2">
    <name type="scientific">Pedobacter quisquiliarum</name>
    <dbReference type="NCBI Taxonomy" id="1834438"/>
    <lineage>
        <taxon>Bacteria</taxon>
        <taxon>Pseudomonadati</taxon>
        <taxon>Bacteroidota</taxon>
        <taxon>Sphingobacteriia</taxon>
        <taxon>Sphingobacteriales</taxon>
        <taxon>Sphingobacteriaceae</taxon>
        <taxon>Pedobacter</taxon>
    </lineage>
</organism>
<name>A0A916XBM5_9SPHI</name>
<evidence type="ECO:0008006" key="3">
    <source>
        <dbReference type="Google" id="ProtNLM"/>
    </source>
</evidence>
<sequence length="230" mass="25540">MLPLMLAAQTSISGRVYDFENKVPLAQVEVRNLNNKQVSKSAGAGQFSITANQGDVLTFTLKGYHVDTLYLTSMRPIAVYLPNSSISLNEVKIQSAKLSPYLDVENINAGIPATKRIEGDGLDGKRNNDRAGGIVLNLGFDKMKAQREKEQRLTANEGVENDIRLNFNETTVGNITKLKGDDLKAFLSIYQPSVDRVKSDAPFNYTLYIAQAYQAWLKLPPSQRKVPKFK</sequence>
<accession>A0A916XBM5</accession>
<dbReference type="Proteomes" id="UP000651668">
    <property type="component" value="Unassembled WGS sequence"/>
</dbReference>
<protein>
    <recommendedName>
        <fullName evidence="3">CarboxypepD_reg-like domain-containing protein</fullName>
    </recommendedName>
</protein>
<dbReference type="AlphaFoldDB" id="A0A916XBM5"/>
<dbReference type="SUPFAM" id="SSF49464">
    <property type="entry name" value="Carboxypeptidase regulatory domain-like"/>
    <property type="match status" value="1"/>
</dbReference>
<evidence type="ECO:0000313" key="2">
    <source>
        <dbReference type="Proteomes" id="UP000651668"/>
    </source>
</evidence>
<reference evidence="1" key="1">
    <citation type="journal article" date="2014" name="Int. J. Syst. Evol. Microbiol.">
        <title>Complete genome sequence of Corynebacterium casei LMG S-19264T (=DSM 44701T), isolated from a smear-ripened cheese.</title>
        <authorList>
            <consortium name="US DOE Joint Genome Institute (JGI-PGF)"/>
            <person name="Walter F."/>
            <person name="Albersmeier A."/>
            <person name="Kalinowski J."/>
            <person name="Ruckert C."/>
        </authorList>
    </citation>
    <scope>NUCLEOTIDE SEQUENCE</scope>
    <source>
        <strain evidence="1">CGMCC 1.15343</strain>
    </source>
</reference>
<dbReference type="EMBL" id="BMIL01000004">
    <property type="protein sequence ID" value="GGC61556.1"/>
    <property type="molecule type" value="Genomic_DNA"/>
</dbReference>
<gene>
    <name evidence="1" type="ORF">GCM10011387_14010</name>
</gene>